<dbReference type="Proteomes" id="UP001501474">
    <property type="component" value="Unassembled WGS sequence"/>
</dbReference>
<evidence type="ECO:0000313" key="3">
    <source>
        <dbReference type="Proteomes" id="UP001501474"/>
    </source>
</evidence>
<dbReference type="InterPro" id="IPR011990">
    <property type="entry name" value="TPR-like_helical_dom_sf"/>
</dbReference>
<dbReference type="Gene3D" id="1.25.40.10">
    <property type="entry name" value="Tetratricopeptide repeat domain"/>
    <property type="match status" value="2"/>
</dbReference>
<feature type="region of interest" description="Disordered" evidence="1">
    <location>
        <begin position="218"/>
        <end position="241"/>
    </location>
</feature>
<feature type="compositionally biased region" description="Basic and acidic residues" evidence="1">
    <location>
        <begin position="219"/>
        <end position="237"/>
    </location>
</feature>
<dbReference type="InterPro" id="IPR050767">
    <property type="entry name" value="Sel1_AlgK"/>
</dbReference>
<protein>
    <recommendedName>
        <fullName evidence="4">Sel1 repeat family protein</fullName>
    </recommendedName>
</protein>
<dbReference type="PANTHER" id="PTHR11102">
    <property type="entry name" value="SEL-1-LIKE PROTEIN"/>
    <property type="match status" value="1"/>
</dbReference>
<gene>
    <name evidence="2" type="ORF">GCM10010104_23830</name>
</gene>
<evidence type="ECO:0000313" key="2">
    <source>
        <dbReference type="EMBL" id="GAA2229964.1"/>
    </source>
</evidence>
<evidence type="ECO:0008006" key="4">
    <source>
        <dbReference type="Google" id="ProtNLM"/>
    </source>
</evidence>
<dbReference type="PANTHER" id="PTHR11102:SF160">
    <property type="entry name" value="ERAD-ASSOCIATED E3 UBIQUITIN-PROTEIN LIGASE COMPONENT HRD3"/>
    <property type="match status" value="1"/>
</dbReference>
<reference evidence="2 3" key="1">
    <citation type="journal article" date="2019" name="Int. J. Syst. Evol. Microbiol.">
        <title>The Global Catalogue of Microorganisms (GCM) 10K type strain sequencing project: providing services to taxonomists for standard genome sequencing and annotation.</title>
        <authorList>
            <consortium name="The Broad Institute Genomics Platform"/>
            <consortium name="The Broad Institute Genome Sequencing Center for Infectious Disease"/>
            <person name="Wu L."/>
            <person name="Ma J."/>
        </authorList>
    </citation>
    <scope>NUCLEOTIDE SEQUENCE [LARGE SCALE GENOMIC DNA]</scope>
    <source>
        <strain evidence="2 3">JCM 3053</strain>
    </source>
</reference>
<dbReference type="RefSeq" id="WP_234845168.1">
    <property type="nucleotide sequence ID" value="NZ_BAAART010000055.1"/>
</dbReference>
<comment type="caution">
    <text evidence="2">The sequence shown here is derived from an EMBL/GenBank/DDBJ whole genome shotgun (WGS) entry which is preliminary data.</text>
</comment>
<keyword evidence="3" id="KW-1185">Reference proteome</keyword>
<accession>A0ABN3DFY4</accession>
<dbReference type="EMBL" id="BAAART010000055">
    <property type="protein sequence ID" value="GAA2229964.1"/>
    <property type="molecule type" value="Genomic_DNA"/>
</dbReference>
<name>A0ABN3DFY4_9ACTN</name>
<evidence type="ECO:0000256" key="1">
    <source>
        <dbReference type="SAM" id="MobiDB-lite"/>
    </source>
</evidence>
<proteinExistence type="predicted"/>
<organism evidence="2 3">
    <name type="scientific">Streptomyces indiaensis</name>
    <dbReference type="NCBI Taxonomy" id="284033"/>
    <lineage>
        <taxon>Bacteria</taxon>
        <taxon>Bacillati</taxon>
        <taxon>Actinomycetota</taxon>
        <taxon>Actinomycetes</taxon>
        <taxon>Kitasatosporales</taxon>
        <taxon>Streptomycetaceae</taxon>
        <taxon>Streptomyces</taxon>
    </lineage>
</organism>
<sequence length="372" mass="41260">MAARRLLRIGESDPHLELAAEAGDVGAMTALGSHLRRSPGRWDRAERWLVAAAEAGGPEAMHCLSTLYWERAVWEPNGEAYRARSVYWCRRAAQAGWFEAVQLMGTENGISTEEREFWLRRALEGGDRSAMTGLARLARERERPDEAEHWYRMAIDHGLSYVRGEWAFLLLDQGRPNEAEECVRREAEAGSWEAAGHLAAVLRRLGRTQEAATWQAKCDAGHARDTEREMREGEASPRHAPPGDLVAVVVTALVTTAVVPFIQALVSKAAEDSYGQARGLVLRMLHRNGEPEATAEPVEECAGEEEPGLLIADDAEVGIALILWSNASDEALRALSSLDLDELTARRPDQGRVRLVWHPATGRWHIRGSQRS</sequence>
<dbReference type="SUPFAM" id="SSF81901">
    <property type="entry name" value="HCP-like"/>
    <property type="match status" value="2"/>
</dbReference>